<dbReference type="EMBL" id="DAKRPA010000266">
    <property type="protein sequence ID" value="DAZ94147.1"/>
    <property type="molecule type" value="Genomic_DNA"/>
</dbReference>
<organism evidence="1 2">
    <name type="scientific">Lagenidium giganteum</name>
    <dbReference type="NCBI Taxonomy" id="4803"/>
    <lineage>
        <taxon>Eukaryota</taxon>
        <taxon>Sar</taxon>
        <taxon>Stramenopiles</taxon>
        <taxon>Oomycota</taxon>
        <taxon>Peronosporomycetes</taxon>
        <taxon>Pythiales</taxon>
        <taxon>Pythiaceae</taxon>
    </lineage>
</organism>
<name>A0AAV2YGF2_9STRA</name>
<keyword evidence="2" id="KW-1185">Reference proteome</keyword>
<protein>
    <submittedName>
        <fullName evidence="1">Uncharacterized protein</fullName>
    </submittedName>
</protein>
<accession>A0AAV2YGF2</accession>
<dbReference type="Proteomes" id="UP001146120">
    <property type="component" value="Unassembled WGS sequence"/>
</dbReference>
<reference evidence="1" key="2">
    <citation type="journal article" date="2023" name="Microbiol Resour">
        <title>Decontamination and Annotation of the Draft Genome Sequence of the Oomycete Lagenidium giganteum ARSEF 373.</title>
        <authorList>
            <person name="Morgan W.R."/>
            <person name="Tartar A."/>
        </authorList>
    </citation>
    <scope>NUCLEOTIDE SEQUENCE</scope>
    <source>
        <strain evidence="1">ARSEF 373</strain>
    </source>
</reference>
<gene>
    <name evidence="1" type="ORF">N0F65_007347</name>
</gene>
<evidence type="ECO:0000313" key="2">
    <source>
        <dbReference type="Proteomes" id="UP001146120"/>
    </source>
</evidence>
<dbReference type="AlphaFoldDB" id="A0AAV2YGF2"/>
<reference evidence="1" key="1">
    <citation type="submission" date="2022-11" db="EMBL/GenBank/DDBJ databases">
        <authorList>
            <person name="Morgan W.R."/>
            <person name="Tartar A."/>
        </authorList>
    </citation>
    <scope>NUCLEOTIDE SEQUENCE</scope>
    <source>
        <strain evidence="1">ARSEF 373</strain>
    </source>
</reference>
<sequence>MLLKDFNIPSINEEKLYRAYKIATEKKGQCLLLDSVKGELRSDNIVSNGVNNILRYEFPGSSINFLNIEIAIHSILMYNSQFNIDSTAYGNNMFSIIVPTAATTSTIDITLPDRYYSYADINQMIQTALVSAGAYLIDSNGNNVYYVQITENATYYAAQVDLAKVPTALPSGYARPSSGLFSSGGSGLPLTAYTPQLVINNAELGKIIGFSSGTYLNAQTTTAQSLLSNITPQAKPVSAYMLRSSLSITIFSPVGRIDNIYNPGYPHLRSHCLQTQ</sequence>
<comment type="caution">
    <text evidence="1">The sequence shown here is derived from an EMBL/GenBank/DDBJ whole genome shotgun (WGS) entry which is preliminary data.</text>
</comment>
<proteinExistence type="predicted"/>
<evidence type="ECO:0000313" key="1">
    <source>
        <dbReference type="EMBL" id="DAZ94147.1"/>
    </source>
</evidence>